<evidence type="ECO:0000256" key="1">
    <source>
        <dbReference type="SAM" id="MobiDB-lite"/>
    </source>
</evidence>
<gene>
    <name evidence="2" type="ORF">C2E21_6582</name>
</gene>
<dbReference type="OrthoDB" id="10566363at2759"/>
<feature type="compositionally biased region" description="Low complexity" evidence="1">
    <location>
        <begin position="283"/>
        <end position="331"/>
    </location>
</feature>
<proteinExistence type="predicted"/>
<organism evidence="2 3">
    <name type="scientific">Chlorella sorokiniana</name>
    <name type="common">Freshwater green alga</name>
    <dbReference type="NCBI Taxonomy" id="3076"/>
    <lineage>
        <taxon>Eukaryota</taxon>
        <taxon>Viridiplantae</taxon>
        <taxon>Chlorophyta</taxon>
        <taxon>core chlorophytes</taxon>
        <taxon>Trebouxiophyceae</taxon>
        <taxon>Chlorellales</taxon>
        <taxon>Chlorellaceae</taxon>
        <taxon>Chlorella clade</taxon>
        <taxon>Chlorella</taxon>
    </lineage>
</organism>
<evidence type="ECO:0000313" key="3">
    <source>
        <dbReference type="Proteomes" id="UP000239899"/>
    </source>
</evidence>
<protein>
    <submittedName>
        <fullName evidence="2">Uncharacterized protein</fullName>
    </submittedName>
</protein>
<dbReference type="AlphaFoldDB" id="A0A2P6TK12"/>
<keyword evidence="3" id="KW-1185">Reference proteome</keyword>
<reference evidence="2 3" key="1">
    <citation type="journal article" date="2018" name="Plant J.">
        <title>Genome sequences of Chlorella sorokiniana UTEX 1602 and Micractinium conductrix SAG 241.80: implications to maltose excretion by a green alga.</title>
        <authorList>
            <person name="Arriola M.B."/>
            <person name="Velmurugan N."/>
            <person name="Zhang Y."/>
            <person name="Plunkett M.H."/>
            <person name="Hondzo H."/>
            <person name="Barney B.M."/>
        </authorList>
    </citation>
    <scope>NUCLEOTIDE SEQUENCE [LARGE SCALE GENOMIC DNA]</scope>
    <source>
        <strain evidence="3">UTEX 1602</strain>
    </source>
</reference>
<dbReference type="Proteomes" id="UP000239899">
    <property type="component" value="Unassembled WGS sequence"/>
</dbReference>
<feature type="compositionally biased region" description="Low complexity" evidence="1">
    <location>
        <begin position="191"/>
        <end position="214"/>
    </location>
</feature>
<feature type="compositionally biased region" description="Low complexity" evidence="1">
    <location>
        <begin position="222"/>
        <end position="254"/>
    </location>
</feature>
<accession>A0A2P6TK12</accession>
<sequence length="331" mass="36702">MARSPLPAGEKRWLLRKAGALDSCNPYSERRLAAEGQLQPDSLLQDGRVLQELVRRGDVWLLQASPVGTHDAATRKLLKAYLHSKRIHGGGQGYQTPLLSAAHQKLHEAALAGADSCPQFVLISGKPHWSLLPFCQQALQLGRVAGHSIQPVAKQGRGFVFGCRQFAAAEVRRVRDALAAEARAAAAALQAGQQGQEQQEQQPSPQQAQQAHAQQQRRRRQPQVPEAPQPQQRPDQPPTAQQQQQQQQQLPATQVNNAGLGQQQGEQADQSEPLRPAKRQRLRQPQEQQQQPQAQRQPQAKQQLEARQAHAQPVVQRAAQPPQQQQQQQQQ</sequence>
<feature type="region of interest" description="Disordered" evidence="1">
    <location>
        <begin position="191"/>
        <end position="331"/>
    </location>
</feature>
<name>A0A2P6TK12_CHLSO</name>
<dbReference type="EMBL" id="LHPG02000013">
    <property type="protein sequence ID" value="PRW44416.1"/>
    <property type="molecule type" value="Genomic_DNA"/>
</dbReference>
<comment type="caution">
    <text evidence="2">The sequence shown here is derived from an EMBL/GenBank/DDBJ whole genome shotgun (WGS) entry which is preliminary data.</text>
</comment>
<evidence type="ECO:0000313" key="2">
    <source>
        <dbReference type="EMBL" id="PRW44416.1"/>
    </source>
</evidence>
<feature type="compositionally biased region" description="Polar residues" evidence="1">
    <location>
        <begin position="255"/>
        <end position="270"/>
    </location>
</feature>